<comment type="subcellular location">
    <subcellularLocation>
        <location evidence="1">Membrane</location>
    </subcellularLocation>
</comment>
<feature type="transmembrane region" description="Helical" evidence="5">
    <location>
        <begin position="270"/>
        <end position="289"/>
    </location>
</feature>
<name>A0A182R1R1_ANOFN</name>
<dbReference type="OrthoDB" id="410315at2759"/>
<feature type="transmembrane region" description="Helical" evidence="5">
    <location>
        <begin position="301"/>
        <end position="322"/>
    </location>
</feature>
<dbReference type="AlphaFoldDB" id="A0A182R1R1"/>
<organism evidence="8">
    <name type="scientific">Anopheles funestus</name>
    <name type="common">African malaria mosquito</name>
    <dbReference type="NCBI Taxonomy" id="62324"/>
    <lineage>
        <taxon>Eukaryota</taxon>
        <taxon>Metazoa</taxon>
        <taxon>Ecdysozoa</taxon>
        <taxon>Arthropoda</taxon>
        <taxon>Hexapoda</taxon>
        <taxon>Insecta</taxon>
        <taxon>Pterygota</taxon>
        <taxon>Neoptera</taxon>
        <taxon>Endopterygota</taxon>
        <taxon>Diptera</taxon>
        <taxon>Nematocera</taxon>
        <taxon>Culicoidea</taxon>
        <taxon>Culicidae</taxon>
        <taxon>Anophelinae</taxon>
        <taxon>Anopheles</taxon>
    </lineage>
</organism>
<dbReference type="GO" id="GO:0016020">
    <property type="term" value="C:membrane"/>
    <property type="evidence" value="ECO:0007669"/>
    <property type="project" value="UniProtKB-SubCell"/>
</dbReference>
<reference evidence="8" key="1">
    <citation type="submission" date="2020-05" db="UniProtKB">
        <authorList>
            <consortium name="EnsemblMetazoa"/>
        </authorList>
    </citation>
    <scope>IDENTIFICATION</scope>
    <source>
        <strain evidence="8">FUMOZ</strain>
    </source>
</reference>
<dbReference type="InterPro" id="IPR006202">
    <property type="entry name" value="Neur_chan_lig-bd"/>
</dbReference>
<keyword evidence="3 5" id="KW-1133">Transmembrane helix</keyword>
<evidence type="ECO:0000313" key="8">
    <source>
        <dbReference type="EnsemblMetazoa" id="AFUN000100-PA"/>
    </source>
</evidence>
<dbReference type="InterPro" id="IPR036719">
    <property type="entry name" value="Neuro-gated_channel_TM_sf"/>
</dbReference>
<dbReference type="SUPFAM" id="SSF63712">
    <property type="entry name" value="Nicotinic receptor ligand binding domain-like"/>
    <property type="match status" value="1"/>
</dbReference>
<dbReference type="GeneID" id="125761645"/>
<protein>
    <submittedName>
        <fullName evidence="8">Neur_chan_LBD domain-containing protein</fullName>
    </submittedName>
</protein>
<evidence type="ECO:0000256" key="1">
    <source>
        <dbReference type="ARBA" id="ARBA00004370"/>
    </source>
</evidence>
<dbReference type="InterPro" id="IPR006201">
    <property type="entry name" value="Neur_channel"/>
</dbReference>
<dbReference type="SUPFAM" id="SSF90112">
    <property type="entry name" value="Neurotransmitter-gated ion-channel transmembrane pore"/>
    <property type="match status" value="1"/>
</dbReference>
<sequence>MLEVKQCSLIFILILCVKYGAPIDCDAPGDPLNKEGKLMKHLLCSNYDKSERPVKDHNTAVNVTVMTRVQNYDVDEGRSTLYLYVWMSITWKDEFLTWDQTEYEMSKLIVDSSKIWQPTFVAFHNLKSGNGENACSNHNCEVKPPGTVMCVPPCQYEALCVSDTVNWPFDKLKCTMFLGAWLEDVNQINISRMSNITTIDIETGHAEWKIRSAIILHIFLPDNTSHPSLEYVVTLDRHIAIYGVILTPGFLMIIINLVVLWMNSGSTERLYILCATCMGHFTYMEYLYWRVPYHGENVPKLLIFFRDSLIINVLMLGFTIILRHTAPKDDNSERFVDKLASRVASTNVGRVFLQTEDQRHNKQTGTTEDENGDRCNTVDGDTVNLVNDASDINAPTTRVVSAGQHGTNVVNIFMDRIMFISFVLCYIFMLCSLLPKENI</sequence>
<evidence type="ECO:0000256" key="2">
    <source>
        <dbReference type="ARBA" id="ARBA00022692"/>
    </source>
</evidence>
<dbReference type="RefSeq" id="XP_049278929.1">
    <property type="nucleotide sequence ID" value="XM_049422972.1"/>
</dbReference>
<evidence type="ECO:0000256" key="5">
    <source>
        <dbReference type="SAM" id="Phobius"/>
    </source>
</evidence>
<dbReference type="FunFam" id="2.70.170.10:FF:000028">
    <property type="entry name" value="AcetylCholine Receptor"/>
    <property type="match status" value="1"/>
</dbReference>
<feature type="domain" description="Neurotransmitter-gated ion-channel ligand-binding" evidence="7">
    <location>
        <begin position="37"/>
        <end position="200"/>
    </location>
</feature>
<accession>A0A182R1R1</accession>
<dbReference type="PANTHER" id="PTHR18945">
    <property type="entry name" value="NEUROTRANSMITTER GATED ION CHANNEL"/>
    <property type="match status" value="1"/>
</dbReference>
<dbReference type="InterPro" id="IPR036734">
    <property type="entry name" value="Neur_chan_lig-bd_sf"/>
</dbReference>
<feature type="transmembrane region" description="Helical" evidence="5">
    <location>
        <begin position="239"/>
        <end position="263"/>
    </location>
</feature>
<feature type="chain" id="PRO_5021435721" evidence="6">
    <location>
        <begin position="23"/>
        <end position="439"/>
    </location>
</feature>
<dbReference type="GO" id="GO:0004888">
    <property type="term" value="F:transmembrane signaling receptor activity"/>
    <property type="evidence" value="ECO:0007669"/>
    <property type="project" value="InterPro"/>
</dbReference>
<dbReference type="Gene3D" id="2.70.170.10">
    <property type="entry name" value="Neurotransmitter-gated ion-channel ligand-binding domain"/>
    <property type="match status" value="1"/>
</dbReference>
<dbReference type="Pfam" id="PF02931">
    <property type="entry name" value="Neur_chan_LBD"/>
    <property type="match status" value="1"/>
</dbReference>
<dbReference type="VEuPathDB" id="VectorBase:AFUN000100"/>
<dbReference type="VEuPathDB" id="VectorBase:AFUN2_006814"/>
<dbReference type="GO" id="GO:0005230">
    <property type="term" value="F:extracellular ligand-gated monoatomic ion channel activity"/>
    <property type="evidence" value="ECO:0007669"/>
    <property type="project" value="InterPro"/>
</dbReference>
<feature type="signal peptide" evidence="6">
    <location>
        <begin position="1"/>
        <end position="22"/>
    </location>
</feature>
<keyword evidence="6" id="KW-0732">Signal</keyword>
<keyword evidence="2 5" id="KW-0812">Transmembrane</keyword>
<feature type="transmembrane region" description="Helical" evidence="5">
    <location>
        <begin position="417"/>
        <end position="435"/>
    </location>
</feature>
<evidence type="ECO:0000256" key="4">
    <source>
        <dbReference type="ARBA" id="ARBA00023136"/>
    </source>
</evidence>
<dbReference type="KEGG" id="afun:125761645"/>
<evidence type="ECO:0000259" key="7">
    <source>
        <dbReference type="Pfam" id="PF02931"/>
    </source>
</evidence>
<keyword evidence="4 5" id="KW-0472">Membrane</keyword>
<dbReference type="EnsemblMetazoa" id="AFUN000100-RA">
    <property type="protein sequence ID" value="AFUN000100-PA"/>
    <property type="gene ID" value="AFUN000100"/>
</dbReference>
<proteinExistence type="predicted"/>
<dbReference type="CDD" id="cd18989">
    <property type="entry name" value="LGIC_ECD_cation"/>
    <property type="match status" value="1"/>
</dbReference>
<evidence type="ECO:0000256" key="6">
    <source>
        <dbReference type="SAM" id="SignalP"/>
    </source>
</evidence>
<evidence type="ECO:0000256" key="3">
    <source>
        <dbReference type="ARBA" id="ARBA00022989"/>
    </source>
</evidence>
<dbReference type="STRING" id="62324.A0A182R1R1"/>